<comment type="similarity">
    <text evidence="2 5">Belongs to the CBF/MAK21 family.</text>
</comment>
<reference evidence="9" key="1">
    <citation type="journal article" date="2023" name="Nat. Commun.">
        <title>Diploid and tetraploid genomes of Acorus and the evolution of monocots.</title>
        <authorList>
            <person name="Ma L."/>
            <person name="Liu K.W."/>
            <person name="Li Z."/>
            <person name="Hsiao Y.Y."/>
            <person name="Qi Y."/>
            <person name="Fu T."/>
            <person name="Tang G.D."/>
            <person name="Zhang D."/>
            <person name="Sun W.H."/>
            <person name="Liu D.K."/>
            <person name="Li Y."/>
            <person name="Chen G.Z."/>
            <person name="Liu X.D."/>
            <person name="Liao X.Y."/>
            <person name="Jiang Y.T."/>
            <person name="Yu X."/>
            <person name="Hao Y."/>
            <person name="Huang J."/>
            <person name="Zhao X.W."/>
            <person name="Ke S."/>
            <person name="Chen Y.Y."/>
            <person name="Wu W.L."/>
            <person name="Hsu J.L."/>
            <person name="Lin Y.F."/>
            <person name="Huang M.D."/>
            <person name="Li C.Y."/>
            <person name="Huang L."/>
            <person name="Wang Z.W."/>
            <person name="Zhao X."/>
            <person name="Zhong W.Y."/>
            <person name="Peng D.H."/>
            <person name="Ahmad S."/>
            <person name="Lan S."/>
            <person name="Zhang J.S."/>
            <person name="Tsai W.C."/>
            <person name="Van de Peer Y."/>
            <person name="Liu Z.J."/>
        </authorList>
    </citation>
    <scope>NUCLEOTIDE SEQUENCE</scope>
    <source>
        <strain evidence="9">SCP</strain>
    </source>
</reference>
<evidence type="ECO:0000256" key="5">
    <source>
        <dbReference type="PIRNR" id="PIRNR028977"/>
    </source>
</evidence>
<evidence type="ECO:0000256" key="3">
    <source>
        <dbReference type="ARBA" id="ARBA00023054"/>
    </source>
</evidence>
<feature type="region of interest" description="Disordered" evidence="6">
    <location>
        <begin position="116"/>
        <end position="171"/>
    </location>
</feature>
<dbReference type="Pfam" id="PF03914">
    <property type="entry name" value="CBF"/>
    <property type="match status" value="1"/>
</dbReference>
<dbReference type="PANTHER" id="PTHR14428">
    <property type="entry name" value="NUCLEOLAR COMPLEX PROTEIN 3"/>
    <property type="match status" value="1"/>
</dbReference>
<evidence type="ECO:0000256" key="4">
    <source>
        <dbReference type="ARBA" id="ARBA00023242"/>
    </source>
</evidence>
<evidence type="ECO:0000259" key="8">
    <source>
        <dbReference type="Pfam" id="PF07540"/>
    </source>
</evidence>
<dbReference type="GO" id="GO:0006270">
    <property type="term" value="P:DNA replication initiation"/>
    <property type="evidence" value="ECO:0007669"/>
    <property type="project" value="TreeGrafter"/>
</dbReference>
<evidence type="ECO:0000256" key="6">
    <source>
        <dbReference type="SAM" id="MobiDB-lite"/>
    </source>
</evidence>
<feature type="compositionally biased region" description="Basic residues" evidence="6">
    <location>
        <begin position="817"/>
        <end position="836"/>
    </location>
</feature>
<keyword evidence="4" id="KW-0539">Nucleus</keyword>
<feature type="compositionally biased region" description="Basic and acidic residues" evidence="6">
    <location>
        <begin position="157"/>
        <end position="170"/>
    </location>
</feature>
<evidence type="ECO:0000313" key="10">
    <source>
        <dbReference type="Proteomes" id="UP001179952"/>
    </source>
</evidence>
<feature type="compositionally biased region" description="Basic residues" evidence="6">
    <location>
        <begin position="399"/>
        <end position="410"/>
    </location>
</feature>
<dbReference type="Gene3D" id="1.25.10.10">
    <property type="entry name" value="Leucine-rich Repeat Variant"/>
    <property type="match status" value="1"/>
</dbReference>
<comment type="subcellular location">
    <subcellularLocation>
        <location evidence="1 5">Nucleus</location>
        <location evidence="1 5">Nucleolus</location>
    </subcellularLocation>
</comment>
<proteinExistence type="inferred from homology"/>
<evidence type="ECO:0000256" key="2">
    <source>
        <dbReference type="ARBA" id="ARBA00007797"/>
    </source>
</evidence>
<comment type="caution">
    <text evidence="9">The sequence shown here is derived from an EMBL/GenBank/DDBJ whole genome shotgun (WGS) entry which is preliminary data.</text>
</comment>
<protein>
    <recommendedName>
        <fullName evidence="11">Nucleolar complex protein 3 homolog</fullName>
    </recommendedName>
</protein>
<feature type="compositionally biased region" description="Basic and acidic residues" evidence="6">
    <location>
        <begin position="421"/>
        <end position="434"/>
    </location>
</feature>
<organism evidence="9 10">
    <name type="scientific">Acorus gramineus</name>
    <name type="common">Dwarf sweet flag</name>
    <dbReference type="NCBI Taxonomy" id="55184"/>
    <lineage>
        <taxon>Eukaryota</taxon>
        <taxon>Viridiplantae</taxon>
        <taxon>Streptophyta</taxon>
        <taxon>Embryophyta</taxon>
        <taxon>Tracheophyta</taxon>
        <taxon>Spermatophyta</taxon>
        <taxon>Magnoliopsida</taxon>
        <taxon>Liliopsida</taxon>
        <taxon>Acoraceae</taxon>
        <taxon>Acorus</taxon>
    </lineage>
</organism>
<evidence type="ECO:0000256" key="1">
    <source>
        <dbReference type="ARBA" id="ARBA00004604"/>
    </source>
</evidence>
<gene>
    <name evidence="9" type="ORF">QJS04_geneDACA018874</name>
</gene>
<dbReference type="InterPro" id="IPR005612">
    <property type="entry name" value="CCAAT-binding_factor"/>
</dbReference>
<dbReference type="PIRSF" id="PIRSF028977">
    <property type="entry name" value="Nucleolar_complex_p3"/>
    <property type="match status" value="1"/>
</dbReference>
<reference evidence="9" key="2">
    <citation type="submission" date="2023-06" db="EMBL/GenBank/DDBJ databases">
        <authorList>
            <person name="Ma L."/>
            <person name="Liu K.-W."/>
            <person name="Li Z."/>
            <person name="Hsiao Y.-Y."/>
            <person name="Qi Y."/>
            <person name="Fu T."/>
            <person name="Tang G."/>
            <person name="Zhang D."/>
            <person name="Sun W.-H."/>
            <person name="Liu D.-K."/>
            <person name="Li Y."/>
            <person name="Chen G.-Z."/>
            <person name="Liu X.-D."/>
            <person name="Liao X.-Y."/>
            <person name="Jiang Y.-T."/>
            <person name="Yu X."/>
            <person name="Hao Y."/>
            <person name="Huang J."/>
            <person name="Zhao X.-W."/>
            <person name="Ke S."/>
            <person name="Chen Y.-Y."/>
            <person name="Wu W.-L."/>
            <person name="Hsu J.-L."/>
            <person name="Lin Y.-F."/>
            <person name="Huang M.-D."/>
            <person name="Li C.-Y."/>
            <person name="Huang L."/>
            <person name="Wang Z.-W."/>
            <person name="Zhao X."/>
            <person name="Zhong W.-Y."/>
            <person name="Peng D.-H."/>
            <person name="Ahmad S."/>
            <person name="Lan S."/>
            <person name="Zhang J.-S."/>
            <person name="Tsai W.-C."/>
            <person name="Van De Peer Y."/>
            <person name="Liu Z.-J."/>
        </authorList>
    </citation>
    <scope>NUCLEOTIDE SEQUENCE</scope>
    <source>
        <strain evidence="9">SCP</strain>
        <tissue evidence="9">Leaves</tissue>
    </source>
</reference>
<name>A0AAV9BT59_ACOGR</name>
<feature type="domain" description="Nucleolar complex-associated protein 3 N-terminal" evidence="8">
    <location>
        <begin position="193"/>
        <end position="284"/>
    </location>
</feature>
<sequence>MGKKKKVILPPLLPPEVGEDEIEVSDEDLEFVRENRDYAGFLSSLDTKSITRHVVRIADQKEEDIEALYEERSRRASLKKQAAEDGLQVDRVDALPVKTLDGKLYYKTALKVSKSEDASKEYESATEDKDEGKDKSLVKLTKAERRQKLKKSKKETKKQAKESPKEDAVEGKLQPGVLAELKEYITAEETLTQKKRKLAEIGMLLLEDPESNIKSLKELLQLCDDEDHDVLKLGLLSLLAVFKDIIPSYRIRLPSEKELQITVSKPVQKMRFYESTLLRSYKAYLQKLINLKKQPSFRHVAVRCMCTLLEAVPHFNFRESLLVSVVKSIGSSDDVIRKLCCKAIKSIFTNEGKHGGEATVEAVQLIAAHVKNHNCQLHPDCIEVFLSLSFDEDLGLKKREKTKPQKKKRGRNAENSSQVQENDKKRSRKELAAKARDEVNADFKEFNPDSEERRRMQTEILSAVFQTYFRILKHSMEPDIAKSKINTNVVFGGFGRHPLLAPCLKGLGKFSHLIDLDFMSDLMGALEKLAGLSVNQDDHPPENSLTVSERLQCCIVAFKVMRNNLDALNVDLQNFFVQLYNLLLKYRPDRDEGEVLAEALKIMLCEGRQHDMQRAAAFIKRLGTISLCFGSAEAMAALVTLKQLLQKNPKCRNLLENDVGGGSISGSVAKYQPDALDPHLCGALSSVLWELSLLSKHYHPAVSSMATSISSMGTGHETIPLSIHSPQQAFADLSIERQLLSTNISSALLNCKRKRGNHPLNLNKIEDMQTFIDESELKKRFGDHFRALRDFSENRRLRGELNHTLSSINLYKEYKQQKKKQKDSKATQRKKGTKVL</sequence>
<feature type="compositionally biased region" description="Basic and acidic residues" evidence="6">
    <location>
        <begin position="116"/>
        <end position="146"/>
    </location>
</feature>
<dbReference type="AlphaFoldDB" id="A0AAV9BT59"/>
<evidence type="ECO:0000259" key="7">
    <source>
        <dbReference type="Pfam" id="PF03914"/>
    </source>
</evidence>
<feature type="domain" description="CCAAT-binding factor" evidence="7">
    <location>
        <begin position="551"/>
        <end position="706"/>
    </location>
</feature>
<feature type="compositionally biased region" description="Basic residues" evidence="6">
    <location>
        <begin position="147"/>
        <end position="156"/>
    </location>
</feature>
<feature type="region of interest" description="Disordered" evidence="6">
    <location>
        <begin position="814"/>
        <end position="836"/>
    </location>
</feature>
<dbReference type="EMBL" id="JAUJYN010000001">
    <property type="protein sequence ID" value="KAK1279399.1"/>
    <property type="molecule type" value="Genomic_DNA"/>
</dbReference>
<evidence type="ECO:0000313" key="9">
    <source>
        <dbReference type="EMBL" id="KAK1279399.1"/>
    </source>
</evidence>
<evidence type="ECO:0008006" key="11">
    <source>
        <dbReference type="Google" id="ProtNLM"/>
    </source>
</evidence>
<dbReference type="InterPro" id="IPR016024">
    <property type="entry name" value="ARM-type_fold"/>
</dbReference>
<dbReference type="Pfam" id="PF07540">
    <property type="entry name" value="NOC3p"/>
    <property type="match status" value="1"/>
</dbReference>
<dbReference type="PANTHER" id="PTHR14428:SF5">
    <property type="entry name" value="NUCLEOLAR COMPLEX PROTEIN 3 HOMOLOG"/>
    <property type="match status" value="1"/>
</dbReference>
<feature type="region of interest" description="Disordered" evidence="6">
    <location>
        <begin position="399"/>
        <end position="434"/>
    </location>
</feature>
<dbReference type="InterPro" id="IPR016903">
    <property type="entry name" value="Nucleolar_cplx-assoc_3"/>
</dbReference>
<dbReference type="SUPFAM" id="SSF48371">
    <property type="entry name" value="ARM repeat"/>
    <property type="match status" value="1"/>
</dbReference>
<dbReference type="GO" id="GO:0003682">
    <property type="term" value="F:chromatin binding"/>
    <property type="evidence" value="ECO:0007669"/>
    <property type="project" value="TreeGrafter"/>
</dbReference>
<dbReference type="InterPro" id="IPR011989">
    <property type="entry name" value="ARM-like"/>
</dbReference>
<keyword evidence="3" id="KW-0175">Coiled coil</keyword>
<accession>A0AAV9BT59</accession>
<keyword evidence="10" id="KW-1185">Reference proteome</keyword>
<dbReference type="GO" id="GO:0005730">
    <property type="term" value="C:nucleolus"/>
    <property type="evidence" value="ECO:0007669"/>
    <property type="project" value="UniProtKB-SubCell"/>
</dbReference>
<dbReference type="Proteomes" id="UP001179952">
    <property type="component" value="Unassembled WGS sequence"/>
</dbReference>
<dbReference type="InterPro" id="IPR011501">
    <property type="entry name" value="Noc3_N"/>
</dbReference>